<dbReference type="PANTHER" id="PTHR10629">
    <property type="entry name" value="CYTOSINE-SPECIFIC METHYLTRANSFERASE"/>
    <property type="match status" value="1"/>
</dbReference>
<keyword evidence="2 7" id="KW-0489">Methyltransferase</keyword>
<dbReference type="NCBIfam" id="TIGR00675">
    <property type="entry name" value="dcm"/>
    <property type="match status" value="1"/>
</dbReference>
<dbReference type="EC" id="2.1.1.37" evidence="1"/>
<evidence type="ECO:0000313" key="9">
    <source>
        <dbReference type="EMBL" id="MCQ8102927.1"/>
    </source>
</evidence>
<gene>
    <name evidence="9" type="ORF">NP590_02315</name>
</gene>
<reference evidence="9 10" key="1">
    <citation type="submission" date="2022-07" db="EMBL/GenBank/DDBJ databases">
        <title>Methylomonas rivi sp. nov., Methylomonas rosea sp. nov., Methylomonas aureus sp. nov. and Methylomonas subterranea sp. nov., four novel methanotrophs isolated from a freshwater creek and the deep terrestrial subsurface.</title>
        <authorList>
            <person name="Abin C."/>
            <person name="Sankaranarayanan K."/>
            <person name="Garner C."/>
            <person name="Sindelar R."/>
            <person name="Kotary K."/>
            <person name="Garner R."/>
            <person name="Barclay S."/>
            <person name="Lawson P."/>
            <person name="Krumholz L."/>
        </authorList>
    </citation>
    <scope>NUCLEOTIDE SEQUENCE [LARGE SCALE GENOMIC DNA]</scope>
    <source>
        <strain evidence="9 10">SURF-2</strain>
    </source>
</reference>
<sequence>MIGVCDFFSGCGGSSTGFRQAGMNILMGLDCDADAEISFKANHPGSEFIRSDISLVSPTDIEDIVAKHDGPLLFCGCAPCQPFTKQKTSKKSADPRRNLLIEFGRFVEHFRPEYIFVENVPGLQKLSAEDSPLASFIALLEKVGYNYRFEIVPAWNYGVPQRRKRLVLLASRHGEIDFPKPTHGPKTANPKYSSVKDWIAGLPELKAGETDANDPVHRAANLSELNLERIKRTPREGSRSDWPKTLGLDCHSHGYNGHTDVYGRMKWESPASGLTTRCISLSNGRFGHPEQNRAISVREAACIQTFPRNFHLYGSLNSMARQVGNAVPVLLAQRFGEHILENWNKSDSRT</sequence>
<dbReference type="Gene3D" id="3.40.50.150">
    <property type="entry name" value="Vaccinia Virus protein VP39"/>
    <property type="match status" value="1"/>
</dbReference>
<dbReference type="GO" id="GO:0032259">
    <property type="term" value="P:methylation"/>
    <property type="evidence" value="ECO:0007669"/>
    <property type="project" value="UniProtKB-KW"/>
</dbReference>
<dbReference type="Gene3D" id="3.90.120.10">
    <property type="entry name" value="DNA Methylase, subunit A, domain 2"/>
    <property type="match status" value="1"/>
</dbReference>
<keyword evidence="10" id="KW-1185">Reference proteome</keyword>
<protein>
    <recommendedName>
        <fullName evidence="1">DNA (cytosine-5-)-methyltransferase</fullName>
        <ecNumber evidence="1">2.1.1.37</ecNumber>
    </recommendedName>
</protein>
<dbReference type="InterPro" id="IPR029063">
    <property type="entry name" value="SAM-dependent_MTases_sf"/>
</dbReference>
<dbReference type="InterPro" id="IPR050390">
    <property type="entry name" value="C5-Methyltransferase"/>
</dbReference>
<dbReference type="RefSeq" id="WP_256600564.1">
    <property type="nucleotide sequence ID" value="NZ_JANIBJ010000003.1"/>
</dbReference>
<keyword evidence="3 7" id="KW-0808">Transferase</keyword>
<evidence type="ECO:0000256" key="3">
    <source>
        <dbReference type="ARBA" id="ARBA00022679"/>
    </source>
</evidence>
<dbReference type="Pfam" id="PF00145">
    <property type="entry name" value="DNA_methylase"/>
    <property type="match status" value="1"/>
</dbReference>
<dbReference type="PRINTS" id="PR00105">
    <property type="entry name" value="C5METTRFRASE"/>
</dbReference>
<dbReference type="PROSITE" id="PS51679">
    <property type="entry name" value="SAM_MT_C5"/>
    <property type="match status" value="1"/>
</dbReference>
<organism evidence="9 10">
    <name type="scientific">Methylomonas subterranea</name>
    <dbReference type="NCBI Taxonomy" id="2952225"/>
    <lineage>
        <taxon>Bacteria</taxon>
        <taxon>Pseudomonadati</taxon>
        <taxon>Pseudomonadota</taxon>
        <taxon>Gammaproteobacteria</taxon>
        <taxon>Methylococcales</taxon>
        <taxon>Methylococcaceae</taxon>
        <taxon>Methylomonas</taxon>
    </lineage>
</organism>
<evidence type="ECO:0000256" key="4">
    <source>
        <dbReference type="ARBA" id="ARBA00022691"/>
    </source>
</evidence>
<feature type="active site" evidence="7">
    <location>
        <position position="80"/>
    </location>
</feature>
<evidence type="ECO:0000256" key="5">
    <source>
        <dbReference type="ARBA" id="ARBA00022747"/>
    </source>
</evidence>
<dbReference type="GO" id="GO:0008168">
    <property type="term" value="F:methyltransferase activity"/>
    <property type="evidence" value="ECO:0007669"/>
    <property type="project" value="UniProtKB-KW"/>
</dbReference>
<evidence type="ECO:0000256" key="7">
    <source>
        <dbReference type="PROSITE-ProRule" id="PRU01016"/>
    </source>
</evidence>
<evidence type="ECO:0000256" key="8">
    <source>
        <dbReference type="RuleBase" id="RU000416"/>
    </source>
</evidence>
<evidence type="ECO:0000256" key="1">
    <source>
        <dbReference type="ARBA" id="ARBA00011975"/>
    </source>
</evidence>
<comment type="caution">
    <text evidence="9">The sequence shown here is derived from an EMBL/GenBank/DDBJ whole genome shotgun (WGS) entry which is preliminary data.</text>
</comment>
<comment type="similarity">
    <text evidence="7 8">Belongs to the class I-like SAM-binding methyltransferase superfamily. C5-methyltransferase family.</text>
</comment>
<evidence type="ECO:0000256" key="2">
    <source>
        <dbReference type="ARBA" id="ARBA00022603"/>
    </source>
</evidence>
<dbReference type="Proteomes" id="UP001524499">
    <property type="component" value="Unassembled WGS sequence"/>
</dbReference>
<comment type="catalytic activity">
    <reaction evidence="6">
        <text>a 2'-deoxycytidine in DNA + S-adenosyl-L-methionine = a 5-methyl-2'-deoxycytidine in DNA + S-adenosyl-L-homocysteine + H(+)</text>
        <dbReference type="Rhea" id="RHEA:13681"/>
        <dbReference type="Rhea" id="RHEA-COMP:11369"/>
        <dbReference type="Rhea" id="RHEA-COMP:11370"/>
        <dbReference type="ChEBI" id="CHEBI:15378"/>
        <dbReference type="ChEBI" id="CHEBI:57856"/>
        <dbReference type="ChEBI" id="CHEBI:59789"/>
        <dbReference type="ChEBI" id="CHEBI:85452"/>
        <dbReference type="ChEBI" id="CHEBI:85454"/>
        <dbReference type="EC" id="2.1.1.37"/>
    </reaction>
</comment>
<accession>A0ABT1TBT9</accession>
<name>A0ABT1TBT9_9GAMM</name>
<dbReference type="SUPFAM" id="SSF53335">
    <property type="entry name" value="S-adenosyl-L-methionine-dependent methyltransferases"/>
    <property type="match status" value="1"/>
</dbReference>
<dbReference type="InterPro" id="IPR001525">
    <property type="entry name" value="C5_MeTfrase"/>
</dbReference>
<dbReference type="PANTHER" id="PTHR10629:SF52">
    <property type="entry name" value="DNA (CYTOSINE-5)-METHYLTRANSFERASE 1"/>
    <property type="match status" value="1"/>
</dbReference>
<keyword evidence="4 7" id="KW-0949">S-adenosyl-L-methionine</keyword>
<keyword evidence="5" id="KW-0680">Restriction system</keyword>
<dbReference type="EMBL" id="JANIBJ010000003">
    <property type="protein sequence ID" value="MCQ8102927.1"/>
    <property type="molecule type" value="Genomic_DNA"/>
</dbReference>
<proteinExistence type="inferred from homology"/>
<evidence type="ECO:0000313" key="10">
    <source>
        <dbReference type="Proteomes" id="UP001524499"/>
    </source>
</evidence>
<evidence type="ECO:0000256" key="6">
    <source>
        <dbReference type="ARBA" id="ARBA00047422"/>
    </source>
</evidence>